<gene>
    <name evidence="14" type="ORF">FJY68_06610</name>
</gene>
<protein>
    <recommendedName>
        <fullName evidence="3 10">Cell division protein FtsX</fullName>
    </recommendedName>
</protein>
<evidence type="ECO:0000256" key="9">
    <source>
        <dbReference type="ARBA" id="ARBA00023306"/>
    </source>
</evidence>
<dbReference type="PANTHER" id="PTHR47755:SF1">
    <property type="entry name" value="CELL DIVISION PROTEIN FTSX"/>
    <property type="match status" value="1"/>
</dbReference>
<keyword evidence="8 10" id="KW-0472">Membrane</keyword>
<dbReference type="GO" id="GO:0051301">
    <property type="term" value="P:cell division"/>
    <property type="evidence" value="ECO:0007669"/>
    <property type="project" value="UniProtKB-KW"/>
</dbReference>
<evidence type="ECO:0000256" key="10">
    <source>
        <dbReference type="PIRNR" id="PIRNR003097"/>
    </source>
</evidence>
<comment type="subcellular location">
    <subcellularLocation>
        <location evidence="1">Cell membrane</location>
        <topology evidence="1">Multi-pass membrane protein</topology>
    </subcellularLocation>
</comment>
<dbReference type="InterPro" id="IPR004513">
    <property type="entry name" value="FtsX"/>
</dbReference>
<keyword evidence="4 10" id="KW-1003">Cell membrane</keyword>
<name>A0A937XHJ5_UNCW3</name>
<evidence type="ECO:0000259" key="12">
    <source>
        <dbReference type="Pfam" id="PF02687"/>
    </source>
</evidence>
<keyword evidence="6 11" id="KW-0812">Transmembrane</keyword>
<evidence type="ECO:0000256" key="11">
    <source>
        <dbReference type="SAM" id="Phobius"/>
    </source>
</evidence>
<accession>A0A937XHJ5</accession>
<evidence type="ECO:0000256" key="6">
    <source>
        <dbReference type="ARBA" id="ARBA00022692"/>
    </source>
</evidence>
<comment type="similarity">
    <text evidence="2 10">Belongs to the ABC-4 integral membrane protein family. FtsX subfamily.</text>
</comment>
<dbReference type="GO" id="GO:0005886">
    <property type="term" value="C:plasma membrane"/>
    <property type="evidence" value="ECO:0007669"/>
    <property type="project" value="UniProtKB-SubCell"/>
</dbReference>
<dbReference type="Proteomes" id="UP000779900">
    <property type="component" value="Unassembled WGS sequence"/>
</dbReference>
<organism evidence="14 15">
    <name type="scientific">candidate division WOR-3 bacterium</name>
    <dbReference type="NCBI Taxonomy" id="2052148"/>
    <lineage>
        <taxon>Bacteria</taxon>
        <taxon>Bacteria division WOR-3</taxon>
    </lineage>
</organism>
<evidence type="ECO:0000256" key="1">
    <source>
        <dbReference type="ARBA" id="ARBA00004651"/>
    </source>
</evidence>
<dbReference type="PANTHER" id="PTHR47755">
    <property type="entry name" value="CELL DIVISION PROTEIN FTSX"/>
    <property type="match status" value="1"/>
</dbReference>
<evidence type="ECO:0000313" key="14">
    <source>
        <dbReference type="EMBL" id="MBM3331509.1"/>
    </source>
</evidence>
<feature type="domain" description="FtsX extracellular" evidence="13">
    <location>
        <begin position="63"/>
        <end position="149"/>
    </location>
</feature>
<dbReference type="Pfam" id="PF18075">
    <property type="entry name" value="FtsX_ECD"/>
    <property type="match status" value="1"/>
</dbReference>
<evidence type="ECO:0000256" key="3">
    <source>
        <dbReference type="ARBA" id="ARBA00021907"/>
    </source>
</evidence>
<sequence length="294" mass="31617">MRPSHILQETFRSISRNRGSFVLAATVQAICLVLLSVFIILTWNLVRLSEAARRNVELYAFVADQADPMLLVQRIASLDGVAQARYVPKAEALTELRADLGSDSTLVDALEQNPLPPSVRITVRSGFASLSELAAMEQKIQLIPGVTEVWSGKEMVERLEVITRTVMFLDIGILVIVFCAVLFIAFQTVESSIASRHHEIQIMELVGATNATVRLPFLCEGTAQGMLGGAAAFVLAVLFHRLAAVVIPATALPVGIVLLADLGLGALSGVAGSLIALNRIHRAPQAVVTDDSEE</sequence>
<feature type="transmembrane region" description="Helical" evidence="11">
    <location>
        <begin position="21"/>
        <end position="46"/>
    </location>
</feature>
<proteinExistence type="inferred from homology"/>
<dbReference type="PIRSF" id="PIRSF003097">
    <property type="entry name" value="FtsX"/>
    <property type="match status" value="1"/>
</dbReference>
<dbReference type="EMBL" id="VGIR01000032">
    <property type="protein sequence ID" value="MBM3331509.1"/>
    <property type="molecule type" value="Genomic_DNA"/>
</dbReference>
<keyword evidence="5 10" id="KW-0132">Cell division</keyword>
<evidence type="ECO:0000256" key="2">
    <source>
        <dbReference type="ARBA" id="ARBA00007379"/>
    </source>
</evidence>
<feature type="domain" description="ABC3 transporter permease C-terminal" evidence="12">
    <location>
        <begin position="173"/>
        <end position="282"/>
    </location>
</feature>
<reference evidence="14" key="1">
    <citation type="submission" date="2019-03" db="EMBL/GenBank/DDBJ databases">
        <title>Lake Tanganyika Metagenome-Assembled Genomes (MAGs).</title>
        <authorList>
            <person name="Tran P."/>
        </authorList>
    </citation>
    <scope>NUCLEOTIDE SEQUENCE</scope>
    <source>
        <strain evidence="14">K_DeepCast_150m_m2_040</strain>
    </source>
</reference>
<dbReference type="AlphaFoldDB" id="A0A937XHJ5"/>
<evidence type="ECO:0000259" key="13">
    <source>
        <dbReference type="Pfam" id="PF18075"/>
    </source>
</evidence>
<evidence type="ECO:0000256" key="5">
    <source>
        <dbReference type="ARBA" id="ARBA00022618"/>
    </source>
</evidence>
<feature type="transmembrane region" description="Helical" evidence="11">
    <location>
        <begin position="256"/>
        <end position="277"/>
    </location>
</feature>
<keyword evidence="9 10" id="KW-0131">Cell cycle</keyword>
<feature type="transmembrane region" description="Helical" evidence="11">
    <location>
        <begin position="165"/>
        <end position="186"/>
    </location>
</feature>
<dbReference type="Gene3D" id="3.30.70.3040">
    <property type="match status" value="1"/>
</dbReference>
<evidence type="ECO:0000313" key="15">
    <source>
        <dbReference type="Proteomes" id="UP000779900"/>
    </source>
</evidence>
<evidence type="ECO:0000256" key="8">
    <source>
        <dbReference type="ARBA" id="ARBA00023136"/>
    </source>
</evidence>
<comment type="caution">
    <text evidence="14">The sequence shown here is derived from an EMBL/GenBank/DDBJ whole genome shotgun (WGS) entry which is preliminary data.</text>
</comment>
<keyword evidence="7 11" id="KW-1133">Transmembrane helix</keyword>
<dbReference type="InterPro" id="IPR003838">
    <property type="entry name" value="ABC3_permease_C"/>
</dbReference>
<evidence type="ECO:0000256" key="7">
    <source>
        <dbReference type="ARBA" id="ARBA00022989"/>
    </source>
</evidence>
<dbReference type="InterPro" id="IPR040690">
    <property type="entry name" value="FtsX_ECD"/>
</dbReference>
<evidence type="ECO:0000256" key="4">
    <source>
        <dbReference type="ARBA" id="ARBA00022475"/>
    </source>
</evidence>
<dbReference type="Pfam" id="PF02687">
    <property type="entry name" value="FtsX"/>
    <property type="match status" value="1"/>
</dbReference>